<keyword evidence="1" id="KW-1133">Transmembrane helix</keyword>
<dbReference type="eggNOG" id="KOG2353">
    <property type="taxonomic scope" value="Eukaryota"/>
</dbReference>
<dbReference type="PANTHER" id="PTHR10166">
    <property type="entry name" value="VOLTAGE-DEPENDENT CALCIUM CHANNEL SUBUNIT ALPHA-2/DELTA-RELATED"/>
    <property type="match status" value="1"/>
</dbReference>
<evidence type="ECO:0000313" key="4">
    <source>
        <dbReference type="Proteomes" id="UP000007875"/>
    </source>
</evidence>
<dbReference type="InParanoid" id="H2ZCM8"/>
<dbReference type="HOGENOM" id="CLU_629962_0_0_1"/>
<keyword evidence="1" id="KW-0472">Membrane</keyword>
<reference evidence="4" key="1">
    <citation type="submission" date="2003-08" db="EMBL/GenBank/DDBJ databases">
        <authorList>
            <person name="Birren B."/>
            <person name="Nusbaum C."/>
            <person name="Abebe A."/>
            <person name="Abouelleil A."/>
            <person name="Adekoya E."/>
            <person name="Ait-zahra M."/>
            <person name="Allen N."/>
            <person name="Allen T."/>
            <person name="An P."/>
            <person name="Anderson M."/>
            <person name="Anderson S."/>
            <person name="Arachchi H."/>
            <person name="Armbruster J."/>
            <person name="Bachantsang P."/>
            <person name="Baldwin J."/>
            <person name="Barry A."/>
            <person name="Bayul T."/>
            <person name="Blitshsteyn B."/>
            <person name="Bloom T."/>
            <person name="Blye J."/>
            <person name="Boguslavskiy L."/>
            <person name="Borowsky M."/>
            <person name="Boukhgalter B."/>
            <person name="Brunache A."/>
            <person name="Butler J."/>
            <person name="Calixte N."/>
            <person name="Calvo S."/>
            <person name="Camarata J."/>
            <person name="Campo K."/>
            <person name="Chang J."/>
            <person name="Cheshatsang Y."/>
            <person name="Citroen M."/>
            <person name="Collymore A."/>
            <person name="Considine T."/>
            <person name="Cook A."/>
            <person name="Cooke P."/>
            <person name="Corum B."/>
            <person name="Cuomo C."/>
            <person name="David R."/>
            <person name="Dawoe T."/>
            <person name="Degray S."/>
            <person name="Dodge S."/>
            <person name="Dooley K."/>
            <person name="Dorje P."/>
            <person name="Dorjee K."/>
            <person name="Dorris L."/>
            <person name="Duffey N."/>
            <person name="Dupes A."/>
            <person name="Elkins T."/>
            <person name="Engels R."/>
            <person name="Erickson J."/>
            <person name="Farina A."/>
            <person name="Faro S."/>
            <person name="Ferreira P."/>
            <person name="Fischer H."/>
            <person name="Fitzgerald M."/>
            <person name="Foley K."/>
            <person name="Gage D."/>
            <person name="Galagan J."/>
            <person name="Gearin G."/>
            <person name="Gnerre S."/>
            <person name="Gnirke A."/>
            <person name="Goyette A."/>
            <person name="Graham J."/>
            <person name="Grandbois E."/>
            <person name="Gyaltsen K."/>
            <person name="Hafez N."/>
            <person name="Hagopian D."/>
            <person name="Hagos B."/>
            <person name="Hall J."/>
            <person name="Hatcher B."/>
            <person name="Heller A."/>
            <person name="Higgins H."/>
            <person name="Honan T."/>
            <person name="Horn A."/>
            <person name="Houde N."/>
            <person name="Hughes L."/>
            <person name="Hulme W."/>
            <person name="Husby E."/>
            <person name="Iliev I."/>
            <person name="Jaffe D."/>
            <person name="Jones C."/>
            <person name="Kamal M."/>
            <person name="Kamat A."/>
            <person name="Kamvysselis M."/>
            <person name="Karlsson E."/>
            <person name="Kells C."/>
            <person name="Kieu A."/>
            <person name="Kisner P."/>
            <person name="Kodira C."/>
            <person name="Kulbokas E."/>
            <person name="Labutti K."/>
            <person name="Lama D."/>
            <person name="Landers T."/>
            <person name="Leger J."/>
            <person name="Levine S."/>
            <person name="Lewis D."/>
            <person name="Lewis T."/>
            <person name="Lindblad-toh K."/>
            <person name="Liu X."/>
            <person name="Lokyitsang T."/>
            <person name="Lokyitsang Y."/>
            <person name="Lucien O."/>
            <person name="Lui A."/>
            <person name="Ma L.J."/>
            <person name="Mabbitt R."/>
            <person name="Macdonald J."/>
            <person name="Maclean C."/>
            <person name="Major J."/>
            <person name="Manning J."/>
            <person name="Marabella R."/>
            <person name="Maru K."/>
            <person name="Matthews C."/>
            <person name="Mauceli E."/>
            <person name="Mccarthy M."/>
            <person name="Mcdonough S."/>
            <person name="Mcghee T."/>
            <person name="Meldrim J."/>
            <person name="Meneus L."/>
            <person name="Mesirov J."/>
            <person name="Mihalev A."/>
            <person name="Mihova T."/>
            <person name="Mikkelsen T."/>
            <person name="Mlenga V."/>
            <person name="Moru K."/>
            <person name="Mozes J."/>
            <person name="Mulrain L."/>
            <person name="Munson G."/>
            <person name="Naylor J."/>
            <person name="Newes C."/>
            <person name="Nguyen C."/>
            <person name="Nguyen N."/>
            <person name="Nguyen T."/>
            <person name="Nicol R."/>
            <person name="Nielsen C."/>
            <person name="Nizzari M."/>
            <person name="Norbu C."/>
            <person name="Norbu N."/>
            <person name="O'donnell P."/>
            <person name="Okoawo O."/>
            <person name="O'leary S."/>
            <person name="Omotosho B."/>
            <person name="O'neill K."/>
            <person name="Osman S."/>
            <person name="Parker S."/>
            <person name="Perrin D."/>
            <person name="Phunkhang P."/>
            <person name="Piqani B."/>
            <person name="Purcell S."/>
            <person name="Rachupka T."/>
            <person name="Ramasamy U."/>
            <person name="Rameau R."/>
            <person name="Ray V."/>
            <person name="Raymond C."/>
            <person name="Retta R."/>
            <person name="Richardson S."/>
            <person name="Rise C."/>
            <person name="Rodriguez J."/>
            <person name="Rogers J."/>
            <person name="Rogov P."/>
            <person name="Rutman M."/>
            <person name="Schupbach R."/>
            <person name="Seaman C."/>
            <person name="Settipalli S."/>
            <person name="Sharpe T."/>
            <person name="Sheridan J."/>
            <person name="Sherpa N."/>
            <person name="Shi J."/>
            <person name="Smirnov S."/>
            <person name="Smith C."/>
            <person name="Sougnez C."/>
            <person name="Spencer B."/>
            <person name="Stalker J."/>
            <person name="Stange-thomann N."/>
            <person name="Stavropoulos S."/>
            <person name="Stetson K."/>
            <person name="Stone C."/>
            <person name="Stone S."/>
            <person name="Stubbs M."/>
            <person name="Talamas J."/>
            <person name="Tchuinga P."/>
            <person name="Tenzing P."/>
            <person name="Tesfaye S."/>
            <person name="Theodore J."/>
            <person name="Thoulutsang Y."/>
            <person name="Topham K."/>
            <person name="Towey S."/>
            <person name="Tsamla T."/>
            <person name="Tsomo N."/>
            <person name="Vallee D."/>
            <person name="Vassiliev H."/>
            <person name="Venkataraman V."/>
            <person name="Vinson J."/>
            <person name="Vo A."/>
            <person name="Wade C."/>
            <person name="Wang S."/>
            <person name="Wangchuk T."/>
            <person name="Wangdi T."/>
            <person name="Whittaker C."/>
            <person name="Wilkinson J."/>
            <person name="Wu Y."/>
            <person name="Wyman D."/>
            <person name="Yadav S."/>
            <person name="Yang S."/>
            <person name="Yang X."/>
            <person name="Yeager S."/>
            <person name="Yee E."/>
            <person name="Young G."/>
            <person name="Zainoun J."/>
            <person name="Zembeck L."/>
            <person name="Zimmer A."/>
            <person name="Zody M."/>
            <person name="Lander E."/>
        </authorList>
    </citation>
    <scope>NUCLEOTIDE SEQUENCE [LARGE SCALE GENOMIC DNA]</scope>
</reference>
<dbReference type="GeneTree" id="ENSGT00940000166626"/>
<reference evidence="3" key="2">
    <citation type="submission" date="2025-08" db="UniProtKB">
        <authorList>
            <consortium name="Ensembl"/>
        </authorList>
    </citation>
    <scope>IDENTIFICATION</scope>
</reference>
<dbReference type="STRING" id="51511.ENSCSAVP00000015344"/>
<dbReference type="Proteomes" id="UP000007875">
    <property type="component" value="Unassembled WGS sequence"/>
</dbReference>
<keyword evidence="1" id="KW-0812">Transmembrane</keyword>
<keyword evidence="4" id="KW-1185">Reference proteome</keyword>
<protein>
    <recommendedName>
        <fullName evidence="2">Voltage-dependent calcium channel alpha-2/delta subunit conserved region domain-containing protein</fullName>
    </recommendedName>
</protein>
<proteinExistence type="predicted"/>
<feature type="transmembrane region" description="Helical" evidence="1">
    <location>
        <begin position="403"/>
        <end position="429"/>
    </location>
</feature>
<dbReference type="PANTHER" id="PTHR10166:SF37">
    <property type="entry name" value="STOLID, ISOFORM H"/>
    <property type="match status" value="1"/>
</dbReference>
<evidence type="ECO:0000313" key="3">
    <source>
        <dbReference type="Ensembl" id="ENSCSAVP00000015344.1"/>
    </source>
</evidence>
<reference evidence="3" key="3">
    <citation type="submission" date="2025-09" db="UniProtKB">
        <authorList>
            <consortium name="Ensembl"/>
        </authorList>
    </citation>
    <scope>IDENTIFICATION</scope>
</reference>
<dbReference type="Pfam" id="PF08473">
    <property type="entry name" value="VGCC_alpha2"/>
    <property type="match status" value="1"/>
</dbReference>
<organism evidence="3 4">
    <name type="scientific">Ciona savignyi</name>
    <name type="common">Pacific transparent sea squirt</name>
    <dbReference type="NCBI Taxonomy" id="51511"/>
    <lineage>
        <taxon>Eukaryota</taxon>
        <taxon>Metazoa</taxon>
        <taxon>Chordata</taxon>
        <taxon>Tunicata</taxon>
        <taxon>Ascidiacea</taxon>
        <taxon>Phlebobranchia</taxon>
        <taxon>Cionidae</taxon>
        <taxon>Ciona</taxon>
    </lineage>
</organism>
<accession>H2ZCM8</accession>
<dbReference type="Ensembl" id="ENSCSAVT00000015520.1">
    <property type="protein sequence ID" value="ENSCSAVP00000015344.1"/>
    <property type="gene ID" value="ENSCSAVG00000009007.1"/>
</dbReference>
<evidence type="ECO:0000259" key="2">
    <source>
        <dbReference type="Pfam" id="PF08473"/>
    </source>
</evidence>
<feature type="domain" description="Voltage-dependent calcium channel alpha-2/delta subunit conserved region" evidence="2">
    <location>
        <begin position="4"/>
        <end position="366"/>
    </location>
</feature>
<dbReference type="AlphaFoldDB" id="H2ZCM8"/>
<dbReference type="GO" id="GO:0005891">
    <property type="term" value="C:voltage-gated calcium channel complex"/>
    <property type="evidence" value="ECO:0007669"/>
    <property type="project" value="TreeGrafter"/>
</dbReference>
<evidence type="ECO:0000256" key="1">
    <source>
        <dbReference type="SAM" id="Phobius"/>
    </source>
</evidence>
<sequence>MYQNTSSKGIEMTFFMSRSGVIRKYWHVDAQQSYKDSRNNIFRYTRTEYPSIYRRTVNQPKDTWLYTIPTLNEDQNVARKVIIVTKALRQKEAILGVSGLMLKYQNFATSFWNEAEQTYGVDCTDKVDKRYCYIVDNNANVVLSSQNNEVGRFFGEIHGHVMNQLIEAQVFNRIELVDSTAMCIEADATAVKDSARSSMMFKSPFFSLWAYFTWWTKELVMIVAKVAIYNWWTLAVASKPTQTNNRNQPNYRPCKQKYEVFVSNRSKTPYTNRTLCGENYPAYCEGEFGIYNISNSNLYLIVTQQIWPIDIGMENCNCSGKSKPFAPLRGKEIKIRKEDRCSFLTSLKERRRPDTCTQEHRMENMMKQPCTTEVKPPSNSAAHPFPTWWRYTSKPHEGFRTMYTAWMSCLTIHMVIVAIFAVICNGALLRTPVLS</sequence>
<dbReference type="InterPro" id="IPR051173">
    <property type="entry name" value="Ca_channel_alpha-2/delta"/>
</dbReference>
<dbReference type="InterPro" id="IPR013680">
    <property type="entry name" value="VDCC_a2/dsu"/>
</dbReference>
<dbReference type="GO" id="GO:0005245">
    <property type="term" value="F:voltage-gated calcium channel activity"/>
    <property type="evidence" value="ECO:0007669"/>
    <property type="project" value="TreeGrafter"/>
</dbReference>
<name>H2ZCM8_CIOSA</name>